<dbReference type="InterPro" id="IPR011051">
    <property type="entry name" value="RmlC_Cupin_sf"/>
</dbReference>
<evidence type="ECO:0000313" key="3">
    <source>
        <dbReference type="EMBL" id="RLJ60425.1"/>
    </source>
</evidence>
<protein>
    <submittedName>
        <fullName evidence="3">Uncharacterized protein DUF4437</fullName>
    </submittedName>
</protein>
<comment type="caution">
    <text evidence="3">The sequence shown here is derived from an EMBL/GenBank/DDBJ whole genome shotgun (WGS) entry which is preliminary data.</text>
</comment>
<dbReference type="EMBL" id="RCCE01000001">
    <property type="protein sequence ID" value="RLJ60425.1"/>
    <property type="molecule type" value="Genomic_DNA"/>
</dbReference>
<dbReference type="AlphaFoldDB" id="A0A497X5C8"/>
<organism evidence="3 4">
    <name type="scientific">Litoreibacter meonggei</name>
    <dbReference type="NCBI Taxonomy" id="1049199"/>
    <lineage>
        <taxon>Bacteria</taxon>
        <taxon>Pseudomonadati</taxon>
        <taxon>Pseudomonadota</taxon>
        <taxon>Alphaproteobacteria</taxon>
        <taxon>Rhodobacterales</taxon>
        <taxon>Roseobacteraceae</taxon>
        <taxon>Litoreibacter</taxon>
    </lineage>
</organism>
<feature type="chain" id="PRO_5019773680" evidence="1">
    <location>
        <begin position="19"/>
        <end position="139"/>
    </location>
</feature>
<gene>
    <name evidence="3" type="ORF">BCF46_0625</name>
</gene>
<keyword evidence="1" id="KW-0732">Signal</keyword>
<evidence type="ECO:0000259" key="2">
    <source>
        <dbReference type="Pfam" id="PF12973"/>
    </source>
</evidence>
<dbReference type="InterPro" id="IPR025979">
    <property type="entry name" value="ChrR-like_cupin_dom"/>
</dbReference>
<sequence length="139" mass="14933">MNYAILGLGLLMTAPAFAEPQITNVPASQLDWQTTPEGVAFAALDGNRFETSYMAMVRLPAGLISPPHVKTANMYGIVVEGMMTHAPHQSTETATVLGTGAFYKVPKDLAHVSSCVSEIPCVAFLYQDGQFDFLPVTQP</sequence>
<accession>A0A497X5C8</accession>
<evidence type="ECO:0000313" key="4">
    <source>
        <dbReference type="Proteomes" id="UP000269157"/>
    </source>
</evidence>
<proteinExistence type="predicted"/>
<dbReference type="InterPro" id="IPR014710">
    <property type="entry name" value="RmlC-like_jellyroll"/>
</dbReference>
<dbReference type="Gene3D" id="2.60.120.10">
    <property type="entry name" value="Jelly Rolls"/>
    <property type="match status" value="1"/>
</dbReference>
<evidence type="ECO:0000256" key="1">
    <source>
        <dbReference type="SAM" id="SignalP"/>
    </source>
</evidence>
<dbReference type="Pfam" id="PF12973">
    <property type="entry name" value="Cupin_7"/>
    <property type="match status" value="1"/>
</dbReference>
<keyword evidence="4" id="KW-1185">Reference proteome</keyword>
<feature type="domain" description="ChrR-like cupin" evidence="2">
    <location>
        <begin position="25"/>
        <end position="125"/>
    </location>
</feature>
<feature type="signal peptide" evidence="1">
    <location>
        <begin position="1"/>
        <end position="18"/>
    </location>
</feature>
<reference evidence="3 4" key="1">
    <citation type="submission" date="2018-10" db="EMBL/GenBank/DDBJ databases">
        <title>Genomic Encyclopedia of Archaeal and Bacterial Type Strains, Phase II (KMG-II): from individual species to whole genera.</title>
        <authorList>
            <person name="Goeker M."/>
        </authorList>
    </citation>
    <scope>NUCLEOTIDE SEQUENCE [LARGE SCALE GENOMIC DNA]</scope>
    <source>
        <strain evidence="3 4">DSM 29466</strain>
    </source>
</reference>
<name>A0A497X5C8_9RHOB</name>
<dbReference type="SUPFAM" id="SSF51182">
    <property type="entry name" value="RmlC-like cupins"/>
    <property type="match status" value="1"/>
</dbReference>
<dbReference type="Proteomes" id="UP000269157">
    <property type="component" value="Unassembled WGS sequence"/>
</dbReference>
<dbReference type="RefSeq" id="WP_170157846.1">
    <property type="nucleotide sequence ID" value="NZ_RCCE01000001.1"/>
</dbReference>